<keyword evidence="4" id="KW-1185">Reference proteome</keyword>
<evidence type="ECO:0000256" key="1">
    <source>
        <dbReference type="SAM" id="MobiDB-lite"/>
    </source>
</evidence>
<protein>
    <submittedName>
        <fullName evidence="3">Uncharacterized protein</fullName>
    </submittedName>
</protein>
<keyword evidence="2" id="KW-0732">Signal</keyword>
<feature type="region of interest" description="Disordered" evidence="1">
    <location>
        <begin position="29"/>
        <end position="85"/>
    </location>
</feature>
<accession>A0ABV7SVB1</accession>
<feature type="chain" id="PRO_5045180226" evidence="2">
    <location>
        <begin position="26"/>
        <end position="601"/>
    </location>
</feature>
<reference evidence="4" key="1">
    <citation type="journal article" date="2019" name="Int. J. Syst. Evol. Microbiol.">
        <title>The Global Catalogue of Microorganisms (GCM) 10K type strain sequencing project: providing services to taxonomists for standard genome sequencing and annotation.</title>
        <authorList>
            <consortium name="The Broad Institute Genomics Platform"/>
            <consortium name="The Broad Institute Genome Sequencing Center for Infectious Disease"/>
            <person name="Wu L."/>
            <person name="Ma J."/>
        </authorList>
    </citation>
    <scope>NUCLEOTIDE SEQUENCE [LARGE SCALE GENOMIC DNA]</scope>
    <source>
        <strain evidence="4">KCTC 42739</strain>
    </source>
</reference>
<organism evidence="3 4">
    <name type="scientific">Sphingomonas hylomeconis</name>
    <dbReference type="NCBI Taxonomy" id="1395958"/>
    <lineage>
        <taxon>Bacteria</taxon>
        <taxon>Pseudomonadati</taxon>
        <taxon>Pseudomonadota</taxon>
        <taxon>Alphaproteobacteria</taxon>
        <taxon>Sphingomonadales</taxon>
        <taxon>Sphingomonadaceae</taxon>
        <taxon>Sphingomonas</taxon>
    </lineage>
</organism>
<name>A0ABV7SVB1_9SPHN</name>
<evidence type="ECO:0000256" key="2">
    <source>
        <dbReference type="SAM" id="SignalP"/>
    </source>
</evidence>
<proteinExistence type="predicted"/>
<feature type="compositionally biased region" description="Pro residues" evidence="1">
    <location>
        <begin position="72"/>
        <end position="84"/>
    </location>
</feature>
<comment type="caution">
    <text evidence="3">The sequence shown here is derived from an EMBL/GenBank/DDBJ whole genome shotgun (WGS) entry which is preliminary data.</text>
</comment>
<dbReference type="EMBL" id="JBHRXP010000003">
    <property type="protein sequence ID" value="MFC3580236.1"/>
    <property type="molecule type" value="Genomic_DNA"/>
</dbReference>
<feature type="signal peptide" evidence="2">
    <location>
        <begin position="1"/>
        <end position="25"/>
    </location>
</feature>
<dbReference type="Proteomes" id="UP001595713">
    <property type="component" value="Unassembled WGS sequence"/>
</dbReference>
<sequence>MRISRTKVALGALAVCLFGAGMALGQDSPESLLPPGFDEPVAPSGAPPRPRATPASGPGLTLSPSTLGLPATPQPVPSPTPTPLDPAAMAALAAAQAAQAQRYEMPDYARRSLATVGVAGPADGALGPDAFRGVDGIYLETLMRRLNAPIASRWLSIALRRTLVSRIDTPARVGGADFAAERAWLLVRMGEAVAARAVVQAVDSDNYTPKLYQVAMQTALATGDPGQLCPLVGSADAAQERGWVIARGICTGLGGEAAAPILKTLEKQGVARGVDMLLARKVAGMGASGRQAITIEWDGVDQLTAWRYGLATASGTEIPDAMVQTAGPQVQSWRALSPMLEVRQRIAPAEYAAVRGVLSNAALVDLYGAIDGEDDQARAEYAVGRDLRTAYNAATRGERVAALAGLWGEGKTPDARYARMILTARAAARLPTDTQEVDMNRLVASMLSAGLDRTALRWQSRATAGSDAWAMLALADPEVSRRYRAGDINDYAPAGDNATLKEKLFFAGMAGLGRMSPGEASSAAGSLDVPIGTENGWTRAIDRAARANQPGLVIVLAAIGMQTSDWRGVPPEVLYRVCNALRLVGLGGQARMIATEAIARL</sequence>
<dbReference type="RefSeq" id="WP_261295463.1">
    <property type="nucleotide sequence ID" value="NZ_JANQBK010000016.1"/>
</dbReference>
<gene>
    <name evidence="3" type="ORF">ACFONA_08675</name>
</gene>
<evidence type="ECO:0000313" key="3">
    <source>
        <dbReference type="EMBL" id="MFC3580236.1"/>
    </source>
</evidence>
<evidence type="ECO:0000313" key="4">
    <source>
        <dbReference type="Proteomes" id="UP001595713"/>
    </source>
</evidence>